<evidence type="ECO:0000256" key="1">
    <source>
        <dbReference type="ARBA" id="ARBA00004123"/>
    </source>
</evidence>
<dbReference type="Pfam" id="PF14631">
    <property type="entry name" value="FancD2"/>
    <property type="match status" value="4"/>
</dbReference>
<dbReference type="InterPro" id="IPR029448">
    <property type="entry name" value="FANCD2"/>
</dbReference>
<proteinExistence type="inferred from homology"/>
<dbReference type="AlphaFoldDB" id="A0A8C3GFG4"/>
<accession>A0A8C3GFG4</accession>
<dbReference type="GO" id="GO:0005634">
    <property type="term" value="C:nucleus"/>
    <property type="evidence" value="ECO:0007669"/>
    <property type="project" value="UniProtKB-SubCell"/>
</dbReference>
<comment type="subcellular location">
    <subcellularLocation>
        <location evidence="1">Nucleus</location>
    </subcellularLocation>
</comment>
<keyword evidence="2" id="KW-1017">Isopeptide bond</keyword>
<keyword evidence="7" id="KW-1185">Reference proteome</keyword>
<dbReference type="GO" id="GO:0036297">
    <property type="term" value="P:interstrand cross-link repair"/>
    <property type="evidence" value="ECO:0007669"/>
    <property type="project" value="TreeGrafter"/>
</dbReference>
<evidence type="ECO:0000256" key="4">
    <source>
        <dbReference type="ARBA" id="ARBA00023242"/>
    </source>
</evidence>
<keyword evidence="3" id="KW-0832">Ubl conjugation</keyword>
<sequence length="1221" mass="137253">MQLPFSAGLVQKQAKLAICSMSSSHDDQHVPLVPTSMCLLRDWFFVIQSTTPAFPTPCLVKVVKQFISGLESHIKDRNQFKNCLLPCAPVRTEGSRSGKMYFLFSLSVRASLYLNVVVGTFGTNFPRLIVNQFKWLDGLLDSQDLVKKLMQMLSVSPVPIQHDIITSLPEILEDSQQSEVARELGCLLKEGRRLTVPILDALSRLDLDAELLAEVQQSAMTIVPSVKLEDLPVVVKFILHNVKAANAVEVISDLRKNLDLSSCVLPLQIVGSQKKLKSQAQTSSSTSQVTTSQNCVKLLFDVIKLAVRFQKDVSEAWIKAIENTTSVSDHKVLDLIVLLLIHSTNTKNRKQAEKVLRSKIRLGCMPEQLMQNAFQDHSMVIRDFFPSILVLAQTFLHAAHPAIVSFGSCMYKQAFAVFDSYCQQEVVSALVTHVCSGNEAELDIALDVLTDLVVVHTSLLMRYATFVKTILDSTQKLNPCQIRKLFYILSTLAFSQRQEGSYIQDDMHMVIRKWLSSTVPNHKQMGIIGAVTMIGSVALKSLSAFPCSSFLFPVKPLYNLDEDESQGAIAINLLPLVSQSELGRVTDGMSNPMSPICLSPSFRLLRLYTGEQNNGSLEEIDALLGCPLYLTDLEVEGKIDSLSKQEREFLCSLLFYALNWFREVVNAFCQQQDAEMKGKVLTRIQNITELQNVLGKCLAATPGYVPPPATFDSEATEGGPSINAVGAMRKKNGNKFITRKQMRWTAAEREAGNPLAQLQSYRPYFRELDLEVFAVLHCGLLTKSILDTEMHTEASEIVQLGPAELYFLLEDLCWKLEHVLTPGSTRRVPFLKERSHKDIGFTHLRQRSPKEVAVCVVKLLKPLCNHMENMHNYFQAVTQNQGVVDEPGVNIQEHQMMSSCYQQLLLTFRLLFAWNGFSQQENTDLLRSALQVVADRLKPGETEFLLLDELISESFQYLLNFQQSIPSFQCAFILTQLLIAISEKPMAGWKKEKMGNVVYLEHTDNILKAIEEISSVGVPELINSAKDGCSSTYPTLSRQTFPVFFRVMIAQLESSVKSIPAGKPSDSSETQLEKLLQWNIAVRNFHILVNLVKYGRLFVEAFLKLAMPLLDHSFKKHRDDVQGLLKTLQLSTRQLHHMCGHSKIRQDIGLTNHVPLLKKSLEQFVYRVKAMLAFNHCQDAFWVGILKNRDLQVRIVWEQLQAGKGWCSPYPHSCDSPFVCG</sequence>
<dbReference type="CDD" id="cd11721">
    <property type="entry name" value="FANCD2"/>
    <property type="match status" value="1"/>
</dbReference>
<organism evidence="6 7">
    <name type="scientific">Cairina moschata</name>
    <name type="common">Muscovy duck</name>
    <dbReference type="NCBI Taxonomy" id="8855"/>
    <lineage>
        <taxon>Eukaryota</taxon>
        <taxon>Metazoa</taxon>
        <taxon>Chordata</taxon>
        <taxon>Craniata</taxon>
        <taxon>Vertebrata</taxon>
        <taxon>Euteleostomi</taxon>
        <taxon>Archelosauria</taxon>
        <taxon>Archosauria</taxon>
        <taxon>Dinosauria</taxon>
        <taxon>Saurischia</taxon>
        <taxon>Theropoda</taxon>
        <taxon>Coelurosauria</taxon>
        <taxon>Aves</taxon>
        <taxon>Neognathae</taxon>
        <taxon>Galloanserae</taxon>
        <taxon>Anseriformes</taxon>
        <taxon>Anatidae</taxon>
        <taxon>Anatinae</taxon>
        <taxon>Cairina</taxon>
    </lineage>
</organism>
<comment type="similarity">
    <text evidence="5">Belongs to the Fanconi anemia protein FANCD2 family.</text>
</comment>
<reference evidence="6" key="1">
    <citation type="submission" date="2025-08" db="UniProtKB">
        <authorList>
            <consortium name="Ensembl"/>
        </authorList>
    </citation>
    <scope>IDENTIFICATION</scope>
</reference>
<evidence type="ECO:0000313" key="6">
    <source>
        <dbReference type="Ensembl" id="ENSCMMP00000005904.1"/>
    </source>
</evidence>
<name>A0A8C3GFG4_CAIMO</name>
<dbReference type="PANTHER" id="PTHR32086">
    <property type="entry name" value="FANCONI ANEMIA GROUP D2 PROTEIN"/>
    <property type="match status" value="1"/>
</dbReference>
<dbReference type="GO" id="GO:1990918">
    <property type="term" value="P:double-strand break repair involved in meiotic recombination"/>
    <property type="evidence" value="ECO:0007669"/>
    <property type="project" value="TreeGrafter"/>
</dbReference>
<reference evidence="6" key="2">
    <citation type="submission" date="2025-09" db="UniProtKB">
        <authorList>
            <consortium name="Ensembl"/>
        </authorList>
    </citation>
    <scope>IDENTIFICATION</scope>
</reference>
<dbReference type="GO" id="GO:0031573">
    <property type="term" value="P:mitotic intra-S DNA damage checkpoint signaling"/>
    <property type="evidence" value="ECO:0007669"/>
    <property type="project" value="TreeGrafter"/>
</dbReference>
<keyword evidence="4" id="KW-0539">Nucleus</keyword>
<dbReference type="PANTHER" id="PTHR32086:SF0">
    <property type="entry name" value="FANCONI ANEMIA GROUP D2 PROTEIN"/>
    <property type="match status" value="1"/>
</dbReference>
<protein>
    <submittedName>
        <fullName evidence="6">FA complementation group D2</fullName>
    </submittedName>
</protein>
<evidence type="ECO:0000313" key="7">
    <source>
        <dbReference type="Proteomes" id="UP000694556"/>
    </source>
</evidence>
<evidence type="ECO:0000256" key="3">
    <source>
        <dbReference type="ARBA" id="ARBA00022843"/>
    </source>
</evidence>
<dbReference type="Ensembl" id="ENSCMMT00000006545.1">
    <property type="protein sequence ID" value="ENSCMMP00000005904.1"/>
    <property type="gene ID" value="ENSCMMG00000003437.1"/>
</dbReference>
<evidence type="ECO:0000256" key="5">
    <source>
        <dbReference type="ARBA" id="ARBA00093456"/>
    </source>
</evidence>
<dbReference type="GO" id="GO:0007129">
    <property type="term" value="P:homologous chromosome pairing at meiosis"/>
    <property type="evidence" value="ECO:0007669"/>
    <property type="project" value="TreeGrafter"/>
</dbReference>
<dbReference type="GO" id="GO:0070182">
    <property type="term" value="F:DNA polymerase binding"/>
    <property type="evidence" value="ECO:0007669"/>
    <property type="project" value="TreeGrafter"/>
</dbReference>
<dbReference type="GO" id="GO:0000793">
    <property type="term" value="C:condensed chromosome"/>
    <property type="evidence" value="ECO:0007669"/>
    <property type="project" value="TreeGrafter"/>
</dbReference>
<dbReference type="Proteomes" id="UP000694556">
    <property type="component" value="Unassembled WGS sequence"/>
</dbReference>
<evidence type="ECO:0000256" key="2">
    <source>
        <dbReference type="ARBA" id="ARBA00022499"/>
    </source>
</evidence>